<dbReference type="GO" id="GO:0005179">
    <property type="term" value="F:hormone activity"/>
    <property type="evidence" value="ECO:0007669"/>
    <property type="project" value="TreeGrafter"/>
</dbReference>
<evidence type="ECO:0000256" key="6">
    <source>
        <dbReference type="SAM" id="MobiDB-lite"/>
    </source>
</evidence>
<comment type="similarity">
    <text evidence="2">Belongs to the endothelin/sarafotoxin family.</text>
</comment>
<dbReference type="GO" id="GO:0019229">
    <property type="term" value="P:regulation of vasoconstriction"/>
    <property type="evidence" value="ECO:0007669"/>
    <property type="project" value="InterPro"/>
</dbReference>
<evidence type="ECO:0000256" key="5">
    <source>
        <dbReference type="ARBA" id="ARBA00023322"/>
    </source>
</evidence>
<feature type="region of interest" description="Disordered" evidence="6">
    <location>
        <begin position="1"/>
        <end position="54"/>
    </location>
</feature>
<dbReference type="SMART" id="SM00272">
    <property type="entry name" value="END"/>
    <property type="match status" value="2"/>
</dbReference>
<name>A0A8C4QKB7_EPTBU</name>
<feature type="domain" description="Endothelin-like toxin" evidence="7">
    <location>
        <begin position="136"/>
        <end position="157"/>
    </location>
</feature>
<dbReference type="PANTHER" id="PTHR13874">
    <property type="entry name" value="ENDOTHELIN"/>
    <property type="match status" value="1"/>
</dbReference>
<evidence type="ECO:0000256" key="2">
    <source>
        <dbReference type="ARBA" id="ARBA00010959"/>
    </source>
</evidence>
<evidence type="ECO:0000256" key="1">
    <source>
        <dbReference type="ARBA" id="ARBA00004613"/>
    </source>
</evidence>
<dbReference type="InterPro" id="IPR019764">
    <property type="entry name" value="Endothelin_toxin_CS"/>
</dbReference>
<dbReference type="InterPro" id="IPR020475">
    <property type="entry name" value="Endothelin"/>
</dbReference>
<keyword evidence="9" id="KW-1185">Reference proteome</keyword>
<accession>A0A8C4QKB7</accession>
<organism evidence="8 9">
    <name type="scientific">Eptatretus burgeri</name>
    <name type="common">Inshore hagfish</name>
    <dbReference type="NCBI Taxonomy" id="7764"/>
    <lineage>
        <taxon>Eukaryota</taxon>
        <taxon>Metazoa</taxon>
        <taxon>Chordata</taxon>
        <taxon>Craniata</taxon>
        <taxon>Vertebrata</taxon>
        <taxon>Cyclostomata</taxon>
        <taxon>Myxini</taxon>
        <taxon>Myxiniformes</taxon>
        <taxon>Myxinidae</taxon>
        <taxon>Eptatretinae</taxon>
        <taxon>Eptatretus</taxon>
    </lineage>
</organism>
<dbReference type="GO" id="GO:0003100">
    <property type="term" value="P:regulation of systemic arterial blood pressure by endothelin"/>
    <property type="evidence" value="ECO:0007669"/>
    <property type="project" value="TreeGrafter"/>
</dbReference>
<dbReference type="Pfam" id="PF00322">
    <property type="entry name" value="Endothelin"/>
    <property type="match status" value="1"/>
</dbReference>
<comment type="subcellular location">
    <subcellularLocation>
        <location evidence="1">Secreted</location>
    </subcellularLocation>
</comment>
<feature type="compositionally biased region" description="Low complexity" evidence="6">
    <location>
        <begin position="31"/>
        <end position="50"/>
    </location>
</feature>
<evidence type="ECO:0000313" key="8">
    <source>
        <dbReference type="Ensembl" id="ENSEBUP00000016778.1"/>
    </source>
</evidence>
<dbReference type="GO" id="GO:0005615">
    <property type="term" value="C:extracellular space"/>
    <property type="evidence" value="ECO:0007669"/>
    <property type="project" value="TreeGrafter"/>
</dbReference>
<proteinExistence type="inferred from homology"/>
<dbReference type="GO" id="GO:0031708">
    <property type="term" value="F:endothelin B receptor binding"/>
    <property type="evidence" value="ECO:0007669"/>
    <property type="project" value="TreeGrafter"/>
</dbReference>
<dbReference type="GO" id="GO:0014826">
    <property type="term" value="P:vein smooth muscle contraction"/>
    <property type="evidence" value="ECO:0007669"/>
    <property type="project" value="TreeGrafter"/>
</dbReference>
<dbReference type="GO" id="GO:0006874">
    <property type="term" value="P:intracellular calcium ion homeostasis"/>
    <property type="evidence" value="ECO:0007669"/>
    <property type="project" value="TreeGrafter"/>
</dbReference>
<evidence type="ECO:0000313" key="9">
    <source>
        <dbReference type="Proteomes" id="UP000694388"/>
    </source>
</evidence>
<keyword evidence="5" id="KW-0839">Vasoconstrictor</keyword>
<protein>
    <recommendedName>
        <fullName evidence="7">Endothelin-like toxin domain-containing protein</fullName>
    </recommendedName>
</protein>
<evidence type="ECO:0000259" key="7">
    <source>
        <dbReference type="SMART" id="SM00272"/>
    </source>
</evidence>
<reference evidence="8" key="1">
    <citation type="submission" date="2025-08" db="UniProtKB">
        <authorList>
            <consortium name="Ensembl"/>
        </authorList>
    </citation>
    <scope>IDENTIFICATION</scope>
</reference>
<dbReference type="Proteomes" id="UP000694388">
    <property type="component" value="Unplaced"/>
</dbReference>
<dbReference type="AlphaFoldDB" id="A0A8C4QKB7"/>
<keyword evidence="4" id="KW-0838">Vasoactive</keyword>
<sequence>MSRAGLCAQAHSPFGKSESEERERKRKHARTGGSPPRRSSGVSGTGVCSPRGKVRAGDQSWITWRETVLQTSRAPGSDSRAMANCLIVGALLAFIPAVWRQGHANEMELRSSSHKAVELAVRSSSMPGLNHWRVKRCSCFSLGDEECFYYCHLGIVWIKAPRSMVPPGVGSVHRTRRTLETWPRESLRCACDHRSDKDCKHFCSLPPALNRNNNLRTKPMDRIRKRRAGRFAI</sequence>
<evidence type="ECO:0000256" key="4">
    <source>
        <dbReference type="ARBA" id="ARBA00022858"/>
    </source>
</evidence>
<evidence type="ECO:0000256" key="3">
    <source>
        <dbReference type="ARBA" id="ARBA00022525"/>
    </source>
</evidence>
<feature type="domain" description="Endothelin-like toxin" evidence="7">
    <location>
        <begin position="188"/>
        <end position="209"/>
    </location>
</feature>
<keyword evidence="3" id="KW-0964">Secreted</keyword>
<dbReference type="PROSITE" id="PS00270">
    <property type="entry name" value="ENDOTHELIN"/>
    <property type="match status" value="2"/>
</dbReference>
<dbReference type="Ensembl" id="ENSEBUT00000017355.1">
    <property type="protein sequence ID" value="ENSEBUP00000016778.1"/>
    <property type="gene ID" value="ENSEBUG00000010528.1"/>
</dbReference>
<dbReference type="InterPro" id="IPR001928">
    <property type="entry name" value="Endothln-like_toxin"/>
</dbReference>
<reference evidence="8" key="2">
    <citation type="submission" date="2025-09" db="UniProtKB">
        <authorList>
            <consortium name="Ensembl"/>
        </authorList>
    </citation>
    <scope>IDENTIFICATION</scope>
</reference>
<dbReference type="PRINTS" id="PR00365">
    <property type="entry name" value="ENDOTHELIN"/>
</dbReference>